<reference evidence="4" key="1">
    <citation type="journal article" date="2019" name="Int. J. Syst. Evol. Microbiol.">
        <title>The Global Catalogue of Microorganisms (GCM) 10K type strain sequencing project: providing services to taxonomists for standard genome sequencing and annotation.</title>
        <authorList>
            <consortium name="The Broad Institute Genomics Platform"/>
            <consortium name="The Broad Institute Genome Sequencing Center for Infectious Disease"/>
            <person name="Wu L."/>
            <person name="Ma J."/>
        </authorList>
    </citation>
    <scope>NUCLEOTIDE SEQUENCE [LARGE SCALE GENOMIC DNA]</scope>
    <source>
        <strain evidence="4">JCM 18198</strain>
    </source>
</reference>
<feature type="signal peptide" evidence="1">
    <location>
        <begin position="1"/>
        <end position="17"/>
    </location>
</feature>
<dbReference type="InterPro" id="IPR032269">
    <property type="entry name" value="DUF4833"/>
</dbReference>
<evidence type="ECO:0000259" key="2">
    <source>
        <dbReference type="Pfam" id="PF16117"/>
    </source>
</evidence>
<dbReference type="RefSeq" id="WP_264543195.1">
    <property type="nucleotide sequence ID" value="NZ_BAABIP010000022.1"/>
</dbReference>
<organism evidence="3 4">
    <name type="scientific">Flavobacterium hankyongi</name>
    <dbReference type="NCBI Taxonomy" id="1176532"/>
    <lineage>
        <taxon>Bacteria</taxon>
        <taxon>Pseudomonadati</taxon>
        <taxon>Bacteroidota</taxon>
        <taxon>Flavobacteriia</taxon>
        <taxon>Flavobacteriales</taxon>
        <taxon>Flavobacteriaceae</taxon>
        <taxon>Flavobacterium</taxon>
    </lineage>
</organism>
<gene>
    <name evidence="3" type="ORF">GCM10023230_28470</name>
</gene>
<sequence length="172" mass="20253">MKRLFLLLIFSQIISFAQQGYPIPPDADERLFYIQHSDNHNTFVYDLNFSENNKINHIDPIKIYRIVYTKGGVKEELSSVQRKFAYGITFKKIKESSYEFRLVAYPEKKLYLELDSKGKPQVKTIVNGKKMIVKRIFISKAVTKSVKPKIDFIDFYGNNEFGNSEIKERFYL</sequence>
<dbReference type="Pfam" id="PF16117">
    <property type="entry name" value="DUF4833"/>
    <property type="match status" value="1"/>
</dbReference>
<keyword evidence="4" id="KW-1185">Reference proteome</keyword>
<evidence type="ECO:0000313" key="4">
    <source>
        <dbReference type="Proteomes" id="UP001500141"/>
    </source>
</evidence>
<feature type="chain" id="PRO_5047127579" evidence="1">
    <location>
        <begin position="18"/>
        <end position="172"/>
    </location>
</feature>
<dbReference type="EMBL" id="BAABIP010000022">
    <property type="protein sequence ID" value="GAA4775773.1"/>
    <property type="molecule type" value="Genomic_DNA"/>
</dbReference>
<keyword evidence="1" id="KW-0732">Signal</keyword>
<proteinExistence type="predicted"/>
<evidence type="ECO:0000313" key="3">
    <source>
        <dbReference type="EMBL" id="GAA4775773.1"/>
    </source>
</evidence>
<dbReference type="Proteomes" id="UP001500141">
    <property type="component" value="Unassembled WGS sequence"/>
</dbReference>
<name>A0ABP9A839_9FLAO</name>
<feature type="domain" description="DUF4833" evidence="2">
    <location>
        <begin position="32"/>
        <end position="169"/>
    </location>
</feature>
<comment type="caution">
    <text evidence="3">The sequence shown here is derived from an EMBL/GenBank/DDBJ whole genome shotgun (WGS) entry which is preliminary data.</text>
</comment>
<evidence type="ECO:0000256" key="1">
    <source>
        <dbReference type="SAM" id="SignalP"/>
    </source>
</evidence>
<accession>A0ABP9A839</accession>
<protein>
    <submittedName>
        <fullName evidence="3">DUF4833 domain-containing protein</fullName>
    </submittedName>
</protein>